<accession>A0AAV1L9X2</accession>
<dbReference type="InterPro" id="IPR005135">
    <property type="entry name" value="Endo/exonuclease/phosphatase"/>
</dbReference>
<comment type="caution">
    <text evidence="2">The sequence shown here is derived from an EMBL/GenBank/DDBJ whole genome shotgun (WGS) entry which is preliminary data.</text>
</comment>
<feature type="domain" description="Endonuclease/exonuclease/phosphatase" evidence="1">
    <location>
        <begin position="187"/>
        <end position="305"/>
    </location>
</feature>
<dbReference type="Gene3D" id="3.60.10.10">
    <property type="entry name" value="Endonuclease/exonuclease/phosphatase"/>
    <property type="match status" value="1"/>
</dbReference>
<dbReference type="PANTHER" id="PTHR33273">
    <property type="entry name" value="DOMAIN-CONTAINING PROTEIN, PUTATIVE-RELATED"/>
    <property type="match status" value="1"/>
</dbReference>
<protein>
    <recommendedName>
        <fullName evidence="1">Endonuclease/exonuclease/phosphatase domain-containing protein</fullName>
    </recommendedName>
</protein>
<keyword evidence="3" id="KW-1185">Reference proteome</keyword>
<dbReference type="InterPro" id="IPR036691">
    <property type="entry name" value="Endo/exonu/phosph_ase_sf"/>
</dbReference>
<dbReference type="Pfam" id="PF14529">
    <property type="entry name" value="Exo_endo_phos_2"/>
    <property type="match status" value="1"/>
</dbReference>
<organism evidence="2 3">
    <name type="scientific">Parnassius mnemosyne</name>
    <name type="common">clouded apollo</name>
    <dbReference type="NCBI Taxonomy" id="213953"/>
    <lineage>
        <taxon>Eukaryota</taxon>
        <taxon>Metazoa</taxon>
        <taxon>Ecdysozoa</taxon>
        <taxon>Arthropoda</taxon>
        <taxon>Hexapoda</taxon>
        <taxon>Insecta</taxon>
        <taxon>Pterygota</taxon>
        <taxon>Neoptera</taxon>
        <taxon>Endopterygota</taxon>
        <taxon>Lepidoptera</taxon>
        <taxon>Glossata</taxon>
        <taxon>Ditrysia</taxon>
        <taxon>Papilionoidea</taxon>
        <taxon>Papilionidae</taxon>
        <taxon>Parnassiinae</taxon>
        <taxon>Parnassini</taxon>
        <taxon>Parnassius</taxon>
        <taxon>Driopa</taxon>
    </lineage>
</organism>
<name>A0AAV1L9X2_9NEOP</name>
<dbReference type="CDD" id="cd09077">
    <property type="entry name" value="R1-I-EN"/>
    <property type="match status" value="1"/>
</dbReference>
<evidence type="ECO:0000313" key="3">
    <source>
        <dbReference type="Proteomes" id="UP001314205"/>
    </source>
</evidence>
<proteinExistence type="predicted"/>
<dbReference type="AlphaFoldDB" id="A0AAV1L9X2"/>
<dbReference type="GO" id="GO:0003824">
    <property type="term" value="F:catalytic activity"/>
    <property type="evidence" value="ECO:0007669"/>
    <property type="project" value="InterPro"/>
</dbReference>
<sequence length="615" mass="69876">MDPLMVQMMTGHGGFSEYLHRFKCKESPSCACDPMMEESVLHIITECPIYSKERNNVEIELETKIGKDSICKIIGNRNPNPGNHRYHVIQANLQRSELATAELIIEATKKNISFALIQEPYIGRIGEMKVYPGTKIVQCNRKPNTEKVIKAAIALFDDTISITQCPDLTTENIAVAILRTGAWDLGVVSVYLEGDKPLEPYLNMIETAVAGLGTGNVIFGGDINAWNTWWGSREVDKRGIEVAARLDQMELHILNNGTAPTFDTIRGGKRFTSCVDVTTCSTNLLGRIDNWRLSEEVTSSDHRAILFDVNLEKSLSTEIKRSTRKFNTRKANWSEFREKLTQIWQEKGINKLQINKIEKKEDLEGKVREITETISDACEHSMPKIKSKKRVGLPWWTDELTQRKKDVSRLKRRISYAAPVRREWVVEQYVRAKEEYQQQVKNAQTSSWKDFCSRQEQESMWDGVYRVISRTTQRKEDIPLVRDGKTLGNTESARALAETFYPDDNTQDDDAEHRLKRKIAEVVNEGSLDDSSDPPFTIEELMWAASSFNLKKAPGNDGLTADICMAAITLDPPMFLALANKCLHLSYFPSKWKEAAVVVFACFRESSRKNDGTKD</sequence>
<evidence type="ECO:0000313" key="2">
    <source>
        <dbReference type="EMBL" id="CAK1590822.1"/>
    </source>
</evidence>
<dbReference type="Proteomes" id="UP001314205">
    <property type="component" value="Unassembled WGS sequence"/>
</dbReference>
<evidence type="ECO:0000259" key="1">
    <source>
        <dbReference type="Pfam" id="PF14529"/>
    </source>
</evidence>
<dbReference type="PANTHER" id="PTHR33273:SF4">
    <property type="entry name" value="ENDONUCLEASE_EXONUCLEASE_PHOSPHATASE DOMAIN-CONTAINING PROTEIN"/>
    <property type="match status" value="1"/>
</dbReference>
<dbReference type="SUPFAM" id="SSF56219">
    <property type="entry name" value="DNase I-like"/>
    <property type="match status" value="1"/>
</dbReference>
<dbReference type="EMBL" id="CAVLGL010000086">
    <property type="protein sequence ID" value="CAK1590822.1"/>
    <property type="molecule type" value="Genomic_DNA"/>
</dbReference>
<reference evidence="2 3" key="1">
    <citation type="submission" date="2023-11" db="EMBL/GenBank/DDBJ databases">
        <authorList>
            <person name="Hedman E."/>
            <person name="Englund M."/>
            <person name="Stromberg M."/>
            <person name="Nyberg Akerstrom W."/>
            <person name="Nylinder S."/>
            <person name="Jareborg N."/>
            <person name="Kallberg Y."/>
            <person name="Kronander E."/>
        </authorList>
    </citation>
    <scope>NUCLEOTIDE SEQUENCE [LARGE SCALE GENOMIC DNA]</scope>
</reference>
<gene>
    <name evidence="2" type="ORF">PARMNEM_LOCUS11133</name>
</gene>